<protein>
    <submittedName>
        <fullName evidence="2">Uncharacterized protein</fullName>
    </submittedName>
</protein>
<feature type="transmembrane region" description="Helical" evidence="1">
    <location>
        <begin position="30"/>
        <end position="58"/>
    </location>
</feature>
<keyword evidence="3" id="KW-1185">Reference proteome</keyword>
<sequence length="139" mass="15781">MSQNCLDAVGPLDCLGVAQHIPSYGREVIFVGWIVTSPAVVVLPWLISCSVCIHFRLFACASLRRLMDTFCYWATIRWNVSNYCLFLLTAFFKRAQRAPPYPFRNRREVRGTLNRTSGGGALPSRVLLRYFLMKRASSA</sequence>
<evidence type="ECO:0000313" key="2">
    <source>
        <dbReference type="EMBL" id="KAK4188955.1"/>
    </source>
</evidence>
<dbReference type="AlphaFoldDB" id="A0AAN6WVH2"/>
<dbReference type="Proteomes" id="UP001302126">
    <property type="component" value="Unassembled WGS sequence"/>
</dbReference>
<reference evidence="2" key="2">
    <citation type="submission" date="2023-05" db="EMBL/GenBank/DDBJ databases">
        <authorList>
            <consortium name="Lawrence Berkeley National Laboratory"/>
            <person name="Steindorff A."/>
            <person name="Hensen N."/>
            <person name="Bonometti L."/>
            <person name="Westerberg I."/>
            <person name="Brannstrom I.O."/>
            <person name="Guillou S."/>
            <person name="Cros-Aarteil S."/>
            <person name="Calhoun S."/>
            <person name="Haridas S."/>
            <person name="Kuo A."/>
            <person name="Mondo S."/>
            <person name="Pangilinan J."/>
            <person name="Riley R."/>
            <person name="Labutti K."/>
            <person name="Andreopoulos B."/>
            <person name="Lipzen A."/>
            <person name="Chen C."/>
            <person name="Yanf M."/>
            <person name="Daum C."/>
            <person name="Ng V."/>
            <person name="Clum A."/>
            <person name="Ohm R."/>
            <person name="Martin F."/>
            <person name="Silar P."/>
            <person name="Natvig D."/>
            <person name="Lalanne C."/>
            <person name="Gautier V."/>
            <person name="Ament-Velasquez S.L."/>
            <person name="Kruys A."/>
            <person name="Hutchinson M.I."/>
            <person name="Powell A.J."/>
            <person name="Barry K."/>
            <person name="Miller A.N."/>
            <person name="Grigoriev I.V."/>
            <person name="Debuchy R."/>
            <person name="Gladieux P."/>
            <person name="Thoren M.H."/>
            <person name="Johannesson H."/>
        </authorList>
    </citation>
    <scope>NUCLEOTIDE SEQUENCE</scope>
    <source>
        <strain evidence="2">PSN309</strain>
    </source>
</reference>
<gene>
    <name evidence="2" type="ORF">QBC35DRAFT_175026</name>
</gene>
<feature type="transmembrane region" description="Helical" evidence="1">
    <location>
        <begin position="70"/>
        <end position="92"/>
    </location>
</feature>
<evidence type="ECO:0000313" key="3">
    <source>
        <dbReference type="Proteomes" id="UP001302126"/>
    </source>
</evidence>
<evidence type="ECO:0000256" key="1">
    <source>
        <dbReference type="SAM" id="Phobius"/>
    </source>
</evidence>
<keyword evidence="1" id="KW-0472">Membrane</keyword>
<dbReference type="EMBL" id="MU864381">
    <property type="protein sequence ID" value="KAK4188955.1"/>
    <property type="molecule type" value="Genomic_DNA"/>
</dbReference>
<comment type="caution">
    <text evidence="2">The sequence shown here is derived from an EMBL/GenBank/DDBJ whole genome shotgun (WGS) entry which is preliminary data.</text>
</comment>
<organism evidence="2 3">
    <name type="scientific">Podospora australis</name>
    <dbReference type="NCBI Taxonomy" id="1536484"/>
    <lineage>
        <taxon>Eukaryota</taxon>
        <taxon>Fungi</taxon>
        <taxon>Dikarya</taxon>
        <taxon>Ascomycota</taxon>
        <taxon>Pezizomycotina</taxon>
        <taxon>Sordariomycetes</taxon>
        <taxon>Sordariomycetidae</taxon>
        <taxon>Sordariales</taxon>
        <taxon>Podosporaceae</taxon>
        <taxon>Podospora</taxon>
    </lineage>
</organism>
<reference evidence="2" key="1">
    <citation type="journal article" date="2023" name="Mol. Phylogenet. Evol.">
        <title>Genome-scale phylogeny and comparative genomics of the fungal order Sordariales.</title>
        <authorList>
            <person name="Hensen N."/>
            <person name="Bonometti L."/>
            <person name="Westerberg I."/>
            <person name="Brannstrom I.O."/>
            <person name="Guillou S."/>
            <person name="Cros-Aarteil S."/>
            <person name="Calhoun S."/>
            <person name="Haridas S."/>
            <person name="Kuo A."/>
            <person name="Mondo S."/>
            <person name="Pangilinan J."/>
            <person name="Riley R."/>
            <person name="LaButti K."/>
            <person name="Andreopoulos B."/>
            <person name="Lipzen A."/>
            <person name="Chen C."/>
            <person name="Yan M."/>
            <person name="Daum C."/>
            <person name="Ng V."/>
            <person name="Clum A."/>
            <person name="Steindorff A."/>
            <person name="Ohm R.A."/>
            <person name="Martin F."/>
            <person name="Silar P."/>
            <person name="Natvig D.O."/>
            <person name="Lalanne C."/>
            <person name="Gautier V."/>
            <person name="Ament-Velasquez S.L."/>
            <person name="Kruys A."/>
            <person name="Hutchinson M.I."/>
            <person name="Powell A.J."/>
            <person name="Barry K."/>
            <person name="Miller A.N."/>
            <person name="Grigoriev I.V."/>
            <person name="Debuchy R."/>
            <person name="Gladieux P."/>
            <person name="Hiltunen Thoren M."/>
            <person name="Johannesson H."/>
        </authorList>
    </citation>
    <scope>NUCLEOTIDE SEQUENCE</scope>
    <source>
        <strain evidence="2">PSN309</strain>
    </source>
</reference>
<keyword evidence="1" id="KW-1133">Transmembrane helix</keyword>
<keyword evidence="1" id="KW-0812">Transmembrane</keyword>
<proteinExistence type="predicted"/>
<name>A0AAN6WVH2_9PEZI</name>
<accession>A0AAN6WVH2</accession>